<keyword evidence="8" id="KW-0411">Iron-sulfur</keyword>
<dbReference type="PANTHER" id="PTHR11601">
    <property type="entry name" value="CYSTEINE DESULFURYLASE FAMILY MEMBER"/>
    <property type="match status" value="1"/>
</dbReference>
<keyword evidence="5" id="KW-0479">Metal-binding</keyword>
<dbReference type="STRING" id="1797299.A3A25_02560"/>
<dbReference type="InterPro" id="IPR015422">
    <property type="entry name" value="PyrdxlP-dep_Trfase_small"/>
</dbReference>
<comment type="cofactor">
    <cofactor evidence="1 10">
        <name>pyridoxal 5'-phosphate</name>
        <dbReference type="ChEBI" id="CHEBI:597326"/>
    </cofactor>
</comment>
<feature type="domain" description="Aminotransferase class V" evidence="11">
    <location>
        <begin position="5"/>
        <end position="380"/>
    </location>
</feature>
<comment type="similarity">
    <text evidence="2">Belongs to the class-V pyridoxal-phosphate-dependent aminotransferase family. NifS/IscS subfamily.</text>
</comment>
<dbReference type="InterPro" id="IPR020578">
    <property type="entry name" value="Aminotrans_V_PyrdxlP_BS"/>
</dbReference>
<dbReference type="PROSITE" id="PS00595">
    <property type="entry name" value="AA_TRANSFER_CLASS_5"/>
    <property type="match status" value="1"/>
</dbReference>
<gene>
    <name evidence="12" type="ORF">A3A25_02560</name>
</gene>
<evidence type="ECO:0000256" key="4">
    <source>
        <dbReference type="ARBA" id="ARBA00022679"/>
    </source>
</evidence>
<evidence type="ECO:0000259" key="11">
    <source>
        <dbReference type="Pfam" id="PF00266"/>
    </source>
</evidence>
<evidence type="ECO:0000256" key="2">
    <source>
        <dbReference type="ARBA" id="ARBA00006490"/>
    </source>
</evidence>
<proteinExistence type="inferred from homology"/>
<accession>A0A1F5C8X9</accession>
<evidence type="ECO:0000256" key="9">
    <source>
        <dbReference type="ARBA" id="ARBA00050776"/>
    </source>
</evidence>
<evidence type="ECO:0000313" key="12">
    <source>
        <dbReference type="EMBL" id="OGD39321.1"/>
    </source>
</evidence>
<evidence type="ECO:0000256" key="3">
    <source>
        <dbReference type="ARBA" id="ARBA00012239"/>
    </source>
</evidence>
<evidence type="ECO:0000256" key="7">
    <source>
        <dbReference type="ARBA" id="ARBA00023004"/>
    </source>
</evidence>
<dbReference type="Pfam" id="PF00266">
    <property type="entry name" value="Aminotran_5"/>
    <property type="match status" value="1"/>
</dbReference>
<keyword evidence="6" id="KW-0663">Pyridoxal phosphate</keyword>
<reference evidence="12 13" key="1">
    <citation type="journal article" date="2016" name="Nat. Commun.">
        <title>Thousands of microbial genomes shed light on interconnected biogeochemical processes in an aquifer system.</title>
        <authorList>
            <person name="Anantharaman K."/>
            <person name="Brown C.T."/>
            <person name="Hug L.A."/>
            <person name="Sharon I."/>
            <person name="Castelle C.J."/>
            <person name="Probst A.J."/>
            <person name="Thomas B.C."/>
            <person name="Singh A."/>
            <person name="Wilkins M.J."/>
            <person name="Karaoz U."/>
            <person name="Brodie E.L."/>
            <person name="Williams K.H."/>
            <person name="Hubbard S.S."/>
            <person name="Banfield J.F."/>
        </authorList>
    </citation>
    <scope>NUCLEOTIDE SEQUENCE [LARGE SCALE GENOMIC DNA]</scope>
</reference>
<comment type="catalytic activity">
    <reaction evidence="9">
        <text>(sulfur carrier)-H + L-cysteine = (sulfur carrier)-SH + L-alanine</text>
        <dbReference type="Rhea" id="RHEA:43892"/>
        <dbReference type="Rhea" id="RHEA-COMP:14737"/>
        <dbReference type="Rhea" id="RHEA-COMP:14739"/>
        <dbReference type="ChEBI" id="CHEBI:29917"/>
        <dbReference type="ChEBI" id="CHEBI:35235"/>
        <dbReference type="ChEBI" id="CHEBI:57972"/>
        <dbReference type="ChEBI" id="CHEBI:64428"/>
        <dbReference type="EC" id="2.8.1.7"/>
    </reaction>
</comment>
<name>A0A1F5C8X9_9BACT</name>
<dbReference type="InterPro" id="IPR015421">
    <property type="entry name" value="PyrdxlP-dep_Trfase_major"/>
</dbReference>
<dbReference type="GO" id="GO:0051536">
    <property type="term" value="F:iron-sulfur cluster binding"/>
    <property type="evidence" value="ECO:0007669"/>
    <property type="project" value="UniProtKB-KW"/>
</dbReference>
<dbReference type="EC" id="2.8.1.7" evidence="3"/>
<keyword evidence="7" id="KW-0408">Iron</keyword>
<dbReference type="InterPro" id="IPR015424">
    <property type="entry name" value="PyrdxlP-dep_Trfase"/>
</dbReference>
<evidence type="ECO:0000256" key="10">
    <source>
        <dbReference type="RuleBase" id="RU004504"/>
    </source>
</evidence>
<evidence type="ECO:0000256" key="1">
    <source>
        <dbReference type="ARBA" id="ARBA00001933"/>
    </source>
</evidence>
<dbReference type="Gene3D" id="1.10.260.50">
    <property type="match status" value="1"/>
</dbReference>
<dbReference type="GO" id="GO:0031071">
    <property type="term" value="F:cysteine desulfurase activity"/>
    <property type="evidence" value="ECO:0007669"/>
    <property type="project" value="UniProtKB-EC"/>
</dbReference>
<keyword evidence="4" id="KW-0808">Transferase</keyword>
<evidence type="ECO:0000256" key="5">
    <source>
        <dbReference type="ARBA" id="ARBA00022723"/>
    </source>
</evidence>
<dbReference type="PIRSF" id="PIRSF005572">
    <property type="entry name" value="NifS"/>
    <property type="match status" value="1"/>
</dbReference>
<dbReference type="Gene3D" id="3.90.1150.10">
    <property type="entry name" value="Aspartate Aminotransferase, domain 1"/>
    <property type="match status" value="1"/>
</dbReference>
<evidence type="ECO:0000313" key="13">
    <source>
        <dbReference type="Proteomes" id="UP000178969"/>
    </source>
</evidence>
<dbReference type="EMBL" id="MEYT01000006">
    <property type="protein sequence ID" value="OGD39321.1"/>
    <property type="molecule type" value="Genomic_DNA"/>
</dbReference>
<dbReference type="GO" id="GO:0046872">
    <property type="term" value="F:metal ion binding"/>
    <property type="evidence" value="ECO:0007669"/>
    <property type="project" value="UniProtKB-KW"/>
</dbReference>
<dbReference type="Proteomes" id="UP000178969">
    <property type="component" value="Unassembled WGS sequence"/>
</dbReference>
<dbReference type="Gene3D" id="3.40.640.10">
    <property type="entry name" value="Type I PLP-dependent aspartate aminotransferase-like (Major domain)"/>
    <property type="match status" value="1"/>
</dbReference>
<sequence length="390" mass="41780">MPKKVYFDYAASTPVDPGVLKSMMPYFGEKYGNAASIHSFGQEAQIAIDEARTKVANFFECSFSEIIFTGSATESINLAIRGAIKASWAAVKDKKTHIVTSQIEHEAVLDTCRDLEKEGVEVTILPAGADGFVKPEDVKSALKENTALVSIMYANNEIGTIQPIKEIGRIVKDFRSGRGGVYPLFHTDAVQAVNFLDCGAERLGVDLLSFSGQKIYGPKGVGGLYRKEGTSIKPIITGSGQEFGLRSGTSNVPLIVGLAQAVALLPEMKKLAGQIEQLRDRLIERVIKEIPGAKLNGSLENRLPNNANLNFGAVKSKIDSSLIVALDLAGFAISAGSACQSKAQKPSHVLTAIGLSPQEVKKSIRVSLGKTTTMEEIDGLVEALKKILEA</sequence>
<evidence type="ECO:0000256" key="8">
    <source>
        <dbReference type="ARBA" id="ARBA00023014"/>
    </source>
</evidence>
<dbReference type="InterPro" id="IPR016454">
    <property type="entry name" value="Cysteine_dSase"/>
</dbReference>
<dbReference type="SUPFAM" id="SSF53383">
    <property type="entry name" value="PLP-dependent transferases"/>
    <property type="match status" value="1"/>
</dbReference>
<comment type="caution">
    <text evidence="12">The sequence shown here is derived from an EMBL/GenBank/DDBJ whole genome shotgun (WGS) entry which is preliminary data.</text>
</comment>
<organism evidence="12 13">
    <name type="scientific">Candidatus Azambacteria bacterium RIFCSPLOWO2_01_FULL_46_26</name>
    <dbReference type="NCBI Taxonomy" id="1797299"/>
    <lineage>
        <taxon>Bacteria</taxon>
        <taxon>Candidatus Azamiibacteriota</taxon>
    </lineage>
</organism>
<evidence type="ECO:0000256" key="6">
    <source>
        <dbReference type="ARBA" id="ARBA00022898"/>
    </source>
</evidence>
<protein>
    <recommendedName>
        <fullName evidence="3">cysteine desulfurase</fullName>
        <ecNumber evidence="3">2.8.1.7</ecNumber>
    </recommendedName>
</protein>
<dbReference type="InterPro" id="IPR000192">
    <property type="entry name" value="Aminotrans_V_dom"/>
</dbReference>
<dbReference type="PANTHER" id="PTHR11601:SF34">
    <property type="entry name" value="CYSTEINE DESULFURASE"/>
    <property type="match status" value="1"/>
</dbReference>
<dbReference type="AlphaFoldDB" id="A0A1F5C8X9"/>